<gene>
    <name evidence="12" type="ORF">KCG34_08445</name>
</gene>
<keyword evidence="3" id="KW-0645">Protease</keyword>
<dbReference type="GO" id="GO:0006508">
    <property type="term" value="P:proteolysis"/>
    <property type="evidence" value="ECO:0007669"/>
    <property type="project" value="UniProtKB-KW"/>
</dbReference>
<feature type="domain" description="Peptidase M16 C-terminal" evidence="11">
    <location>
        <begin position="258"/>
        <end position="434"/>
    </location>
</feature>
<dbReference type="PROSITE" id="PS00143">
    <property type="entry name" value="INSULINASE"/>
    <property type="match status" value="1"/>
</dbReference>
<dbReference type="Pfam" id="PF05193">
    <property type="entry name" value="Peptidase_M16_C"/>
    <property type="match status" value="2"/>
</dbReference>
<sequence>MIRPSRAALLASCALALSACGTFHHKPPPAQANASAGAERPAGSHHLFAKRGAKGAVPAAKALRGAAPDNVWAQTYAGLPPDPDMRFGTLPNGLRYVVMKNATPGGQSSLRLRIGAGSLEENDQQQGLAHLLEHMAFNGSTHVPAGEMIKILERHGLAFGADTNAYTSQEETVYKLDLPKSDADTVDTSLMLLREIGGELTLDQGVMDNEKGVVLSEERLRDTPGYRLLKESFGQTLKGQLVADRFPIGKVEAIKAATHNLLADYYRRWYRPENAVVVAVGDFDADAMEAQIKAKFGDWRGVGPAGTRPNLGAPEKRGPETKLVALPGATPLVQLAWTAPVDPSLDSAARRRRDLVDSLGLAVLNRRLDRLVRSENPPFVGAGAERSELYHSAKVTSIRAAARPGEWKAALDSMVAEQRRLVKFGVSQSELAAEIDGQRAVLKASAEGAKTRTTPSIADDIVATLNSPEVETSPAEDLALFEAAVKTITPAEVSAAMAKAFGGDGPLVLTSVTEAKDGDQKELADALTAAEKGPVSAPVLQADLTWPYYSFGPVGEVAEQTEVADLDTVFVRFKNGVRLTVKPTKFRTDQILVQARIGHGLLDLPSDRTTPAWAAASAFPEGGLGKLTAEDVDQALRSRIVGRNFAISDSAFVEAGATRPEDLDVQLQLLAAHVADPGWRPEAFQRMKSAAPTILDQLSATPAGVLNRDLGGLLHGGDKRWGFPDAAAISAETPKELHDLLAQPLSSGPIEIVVVGDITVDKAIAAVASTFGALPQRADLTAPNPAPVSFPAADAKPLVRTHKGRADQAIGFIAWPTDDFLSDTQRARTLSILGEVMQLRVTDQLRRAEGATYSPSAGSSVSDVFPHYGYLSVRVEIPPAKLDGFFKDVDAIAADLRTKPVSADELDRAKGPAVESLLKRRQTNEYWLTALAGAQSDPRKLAAIRTSEAQLSRVSAADVQAAAQTYLLDGKAWKMEVKPAGAM</sequence>
<dbReference type="PANTHER" id="PTHR43690:SF17">
    <property type="entry name" value="PROTEIN YHJJ"/>
    <property type="match status" value="1"/>
</dbReference>
<dbReference type="PROSITE" id="PS51257">
    <property type="entry name" value="PROKAR_LIPOPROTEIN"/>
    <property type="match status" value="1"/>
</dbReference>
<evidence type="ECO:0000313" key="12">
    <source>
        <dbReference type="EMBL" id="QUD89877.1"/>
    </source>
</evidence>
<keyword evidence="13" id="KW-1185">Reference proteome</keyword>
<feature type="signal peptide" evidence="9">
    <location>
        <begin position="1"/>
        <end position="19"/>
    </location>
</feature>
<dbReference type="Proteomes" id="UP000676409">
    <property type="component" value="Chromosome"/>
</dbReference>
<dbReference type="InterPro" id="IPR050626">
    <property type="entry name" value="Peptidase_M16"/>
</dbReference>
<feature type="domain" description="Peptidase M16 C-terminal" evidence="11">
    <location>
        <begin position="733"/>
        <end position="910"/>
    </location>
</feature>
<dbReference type="PANTHER" id="PTHR43690">
    <property type="entry name" value="NARDILYSIN"/>
    <property type="match status" value="1"/>
</dbReference>
<evidence type="ECO:0000256" key="4">
    <source>
        <dbReference type="ARBA" id="ARBA00022723"/>
    </source>
</evidence>
<feature type="domain" description="Peptidase M16 N-terminal" evidence="10">
    <location>
        <begin position="96"/>
        <end position="217"/>
    </location>
</feature>
<dbReference type="SUPFAM" id="SSF63411">
    <property type="entry name" value="LuxS/MPP-like metallohydrolase"/>
    <property type="match status" value="4"/>
</dbReference>
<evidence type="ECO:0000259" key="10">
    <source>
        <dbReference type="Pfam" id="PF00675"/>
    </source>
</evidence>
<keyword evidence="6" id="KW-0862">Zinc</keyword>
<evidence type="ECO:0000256" key="1">
    <source>
        <dbReference type="ARBA" id="ARBA00001947"/>
    </source>
</evidence>
<proteinExistence type="inferred from homology"/>
<accession>A0A975G3K8</accession>
<dbReference type="KEGG" id="caul:KCG34_08445"/>
<evidence type="ECO:0000256" key="7">
    <source>
        <dbReference type="ARBA" id="ARBA00023049"/>
    </source>
</evidence>
<comment type="cofactor">
    <cofactor evidence="1">
        <name>Zn(2+)</name>
        <dbReference type="ChEBI" id="CHEBI:29105"/>
    </cofactor>
</comment>
<dbReference type="GO" id="GO:0004222">
    <property type="term" value="F:metalloendopeptidase activity"/>
    <property type="evidence" value="ECO:0007669"/>
    <property type="project" value="InterPro"/>
</dbReference>
<dbReference type="RefSeq" id="WP_211939928.1">
    <property type="nucleotide sequence ID" value="NZ_CP073078.1"/>
</dbReference>
<dbReference type="GO" id="GO:0046872">
    <property type="term" value="F:metal ion binding"/>
    <property type="evidence" value="ECO:0007669"/>
    <property type="project" value="UniProtKB-KW"/>
</dbReference>
<evidence type="ECO:0000256" key="3">
    <source>
        <dbReference type="ARBA" id="ARBA00022670"/>
    </source>
</evidence>
<evidence type="ECO:0000256" key="8">
    <source>
        <dbReference type="RuleBase" id="RU004447"/>
    </source>
</evidence>
<keyword evidence="4" id="KW-0479">Metal-binding</keyword>
<evidence type="ECO:0000256" key="5">
    <source>
        <dbReference type="ARBA" id="ARBA00022801"/>
    </source>
</evidence>
<dbReference type="InterPro" id="IPR007863">
    <property type="entry name" value="Peptidase_M16_C"/>
</dbReference>
<comment type="similarity">
    <text evidence="2 8">Belongs to the peptidase M16 family.</text>
</comment>
<dbReference type="Gene3D" id="3.30.830.10">
    <property type="entry name" value="Metalloenzyme, LuxS/M16 peptidase-like"/>
    <property type="match status" value="4"/>
</dbReference>
<dbReference type="AlphaFoldDB" id="A0A975G3K8"/>
<name>A0A975G3K8_9CAUL</name>
<evidence type="ECO:0000313" key="13">
    <source>
        <dbReference type="Proteomes" id="UP000676409"/>
    </source>
</evidence>
<protein>
    <submittedName>
        <fullName evidence="12">Insulinase family protein</fullName>
    </submittedName>
</protein>
<dbReference type="InterPro" id="IPR001431">
    <property type="entry name" value="Pept_M16_Zn_BS"/>
</dbReference>
<keyword evidence="7" id="KW-0482">Metalloprotease</keyword>
<reference evidence="12" key="1">
    <citation type="submission" date="2021-04" db="EMBL/GenBank/DDBJ databases">
        <title>The complete genome sequence of Caulobacter sp. S6.</title>
        <authorList>
            <person name="Tang Y."/>
            <person name="Ouyang W."/>
            <person name="Liu Q."/>
            <person name="Huang B."/>
            <person name="Guo Z."/>
            <person name="Lei P."/>
        </authorList>
    </citation>
    <scope>NUCLEOTIDE SEQUENCE</scope>
    <source>
        <strain evidence="12">S6</strain>
    </source>
</reference>
<evidence type="ECO:0000256" key="2">
    <source>
        <dbReference type="ARBA" id="ARBA00007261"/>
    </source>
</evidence>
<keyword evidence="9" id="KW-0732">Signal</keyword>
<dbReference type="Pfam" id="PF00675">
    <property type="entry name" value="Peptidase_M16"/>
    <property type="match status" value="1"/>
</dbReference>
<keyword evidence="5" id="KW-0378">Hydrolase</keyword>
<evidence type="ECO:0000259" key="11">
    <source>
        <dbReference type="Pfam" id="PF05193"/>
    </source>
</evidence>
<dbReference type="EMBL" id="CP073078">
    <property type="protein sequence ID" value="QUD89877.1"/>
    <property type="molecule type" value="Genomic_DNA"/>
</dbReference>
<evidence type="ECO:0000256" key="9">
    <source>
        <dbReference type="SAM" id="SignalP"/>
    </source>
</evidence>
<evidence type="ECO:0000256" key="6">
    <source>
        <dbReference type="ARBA" id="ARBA00022833"/>
    </source>
</evidence>
<feature type="chain" id="PRO_5037869084" evidence="9">
    <location>
        <begin position="20"/>
        <end position="983"/>
    </location>
</feature>
<organism evidence="12 13">
    <name type="scientific">Phenylobacterium montanum</name>
    <dbReference type="NCBI Taxonomy" id="2823693"/>
    <lineage>
        <taxon>Bacteria</taxon>
        <taxon>Pseudomonadati</taxon>
        <taxon>Pseudomonadota</taxon>
        <taxon>Alphaproteobacteria</taxon>
        <taxon>Caulobacterales</taxon>
        <taxon>Caulobacteraceae</taxon>
        <taxon>Phenylobacterium</taxon>
    </lineage>
</organism>
<dbReference type="InterPro" id="IPR011249">
    <property type="entry name" value="Metalloenz_LuxS/M16"/>
</dbReference>
<dbReference type="InterPro" id="IPR011765">
    <property type="entry name" value="Pept_M16_N"/>
</dbReference>